<dbReference type="GO" id="GO:0016301">
    <property type="term" value="F:kinase activity"/>
    <property type="evidence" value="ECO:0007669"/>
    <property type="project" value="UniProtKB-KW"/>
</dbReference>
<keyword evidence="4" id="KW-0808">Transferase</keyword>
<comment type="catalytic activity">
    <reaction evidence="1">
        <text>ATP + protein L-histidine = ADP + protein N-phospho-L-histidine.</text>
        <dbReference type="EC" id="2.7.13.3"/>
    </reaction>
</comment>
<feature type="transmembrane region" description="Helical" evidence="9">
    <location>
        <begin position="40"/>
        <end position="57"/>
    </location>
</feature>
<dbReference type="Gene3D" id="1.20.5.1930">
    <property type="match status" value="1"/>
</dbReference>
<feature type="domain" description="Signal transduction histidine kinase subgroup 3 dimerisation and phosphoacceptor" evidence="10">
    <location>
        <begin position="209"/>
        <end position="271"/>
    </location>
</feature>
<evidence type="ECO:0000256" key="8">
    <source>
        <dbReference type="ARBA" id="ARBA00023012"/>
    </source>
</evidence>
<dbReference type="CDD" id="cd16917">
    <property type="entry name" value="HATPase_UhpB-NarQ-NarX-like"/>
    <property type="match status" value="1"/>
</dbReference>
<dbReference type="Gene3D" id="3.30.565.10">
    <property type="entry name" value="Histidine kinase-like ATPase, C-terminal domain"/>
    <property type="match status" value="1"/>
</dbReference>
<dbReference type="InterPro" id="IPR011712">
    <property type="entry name" value="Sig_transdc_His_kin_sub3_dim/P"/>
</dbReference>
<keyword evidence="9" id="KW-0812">Transmembrane</keyword>
<dbReference type="PANTHER" id="PTHR24421">
    <property type="entry name" value="NITRATE/NITRITE SENSOR PROTEIN NARX-RELATED"/>
    <property type="match status" value="1"/>
</dbReference>
<evidence type="ECO:0000313" key="11">
    <source>
        <dbReference type="EMBL" id="MFD1722269.1"/>
    </source>
</evidence>
<reference evidence="12" key="1">
    <citation type="journal article" date="2019" name="Int. J. Syst. Evol. Microbiol.">
        <title>The Global Catalogue of Microorganisms (GCM) 10K type strain sequencing project: providing services to taxonomists for standard genome sequencing and annotation.</title>
        <authorList>
            <consortium name="The Broad Institute Genomics Platform"/>
            <consortium name="The Broad Institute Genome Sequencing Center for Infectious Disease"/>
            <person name="Wu L."/>
            <person name="Ma J."/>
        </authorList>
    </citation>
    <scope>NUCLEOTIDE SEQUENCE [LARGE SCALE GENOMIC DNA]</scope>
    <source>
        <strain evidence="12">CGMCC 1.12471</strain>
    </source>
</reference>
<evidence type="ECO:0000256" key="4">
    <source>
        <dbReference type="ARBA" id="ARBA00022679"/>
    </source>
</evidence>
<sequence>MQTVHRLTRGLVPPILGVALLSWWCVSVSADVGPAQLSDWAALLLNPFTWAALLLFGGVGLSWVAPWAAIAALYTAFFVQLTAINGFLDQQGWAASAAIVLAVALLAVRVQDRRRLTLLALLPLGALVGVIMNGNELALLRQGVVQDPMQSVGLPLVFWSTIAMGAILAAWTIGSVFHAHRRQVAAELETQAIRSDLAGSRIELRVAEERDRIAQDVHDITAHSLSVIVAQADGGAAQASDDVSRATLATIAVSARSALAEVRTLLENLEDPRMDTGFTAADIEGLVEGVRATGRAVDLEQRGDATALPAASGLAAYRIAQEALTNAVRHGADAPITVALDWQPSGLSIVISSPLGADNSDTATPGRGVIGMEQRARLVGGWVSSGPDPDAGRYVVTAFLPVPRPAVTP</sequence>
<organism evidence="11 12">
    <name type="scientific">Amnibacterium endophyticum</name>
    <dbReference type="NCBI Taxonomy" id="2109337"/>
    <lineage>
        <taxon>Bacteria</taxon>
        <taxon>Bacillati</taxon>
        <taxon>Actinomycetota</taxon>
        <taxon>Actinomycetes</taxon>
        <taxon>Micrococcales</taxon>
        <taxon>Microbacteriaceae</taxon>
        <taxon>Amnibacterium</taxon>
    </lineage>
</organism>
<dbReference type="Pfam" id="PF07730">
    <property type="entry name" value="HisKA_3"/>
    <property type="match status" value="1"/>
</dbReference>
<name>A0ABW4LGI0_9MICO</name>
<evidence type="ECO:0000313" key="12">
    <source>
        <dbReference type="Proteomes" id="UP001597347"/>
    </source>
</evidence>
<dbReference type="EMBL" id="JBHUEA010000018">
    <property type="protein sequence ID" value="MFD1722269.1"/>
    <property type="molecule type" value="Genomic_DNA"/>
</dbReference>
<evidence type="ECO:0000256" key="7">
    <source>
        <dbReference type="ARBA" id="ARBA00022840"/>
    </source>
</evidence>
<keyword evidence="12" id="KW-1185">Reference proteome</keyword>
<feature type="transmembrane region" description="Helical" evidence="9">
    <location>
        <begin position="115"/>
        <end position="132"/>
    </location>
</feature>
<proteinExistence type="predicted"/>
<protein>
    <recommendedName>
        <fullName evidence="2">histidine kinase</fullName>
        <ecNumber evidence="2">2.7.13.3</ecNumber>
    </recommendedName>
</protein>
<evidence type="ECO:0000256" key="3">
    <source>
        <dbReference type="ARBA" id="ARBA00022553"/>
    </source>
</evidence>
<dbReference type="InterPro" id="IPR050482">
    <property type="entry name" value="Sensor_HK_TwoCompSys"/>
</dbReference>
<keyword evidence="9" id="KW-0472">Membrane</keyword>
<accession>A0ABW4LGI0</accession>
<evidence type="ECO:0000256" key="5">
    <source>
        <dbReference type="ARBA" id="ARBA00022741"/>
    </source>
</evidence>
<keyword evidence="3" id="KW-0597">Phosphoprotein</keyword>
<keyword evidence="9" id="KW-1133">Transmembrane helix</keyword>
<keyword evidence="7" id="KW-0067">ATP-binding</keyword>
<feature type="transmembrane region" description="Helical" evidence="9">
    <location>
        <begin position="90"/>
        <end position="108"/>
    </location>
</feature>
<keyword evidence="8" id="KW-0902">Two-component regulatory system</keyword>
<evidence type="ECO:0000256" key="1">
    <source>
        <dbReference type="ARBA" id="ARBA00000085"/>
    </source>
</evidence>
<dbReference type="PANTHER" id="PTHR24421:SF10">
    <property type="entry name" value="NITRATE_NITRITE SENSOR PROTEIN NARQ"/>
    <property type="match status" value="1"/>
</dbReference>
<gene>
    <name evidence="11" type="ORF">ACFSBI_11975</name>
</gene>
<evidence type="ECO:0000259" key="10">
    <source>
        <dbReference type="Pfam" id="PF07730"/>
    </source>
</evidence>
<feature type="transmembrane region" description="Helical" evidence="9">
    <location>
        <begin position="152"/>
        <end position="173"/>
    </location>
</feature>
<evidence type="ECO:0000256" key="9">
    <source>
        <dbReference type="SAM" id="Phobius"/>
    </source>
</evidence>
<feature type="transmembrane region" description="Helical" evidence="9">
    <location>
        <begin position="64"/>
        <end position="84"/>
    </location>
</feature>
<dbReference type="EC" id="2.7.13.3" evidence="2"/>
<keyword evidence="5" id="KW-0547">Nucleotide-binding</keyword>
<dbReference type="Proteomes" id="UP001597347">
    <property type="component" value="Unassembled WGS sequence"/>
</dbReference>
<evidence type="ECO:0000256" key="6">
    <source>
        <dbReference type="ARBA" id="ARBA00022777"/>
    </source>
</evidence>
<dbReference type="SUPFAM" id="SSF55874">
    <property type="entry name" value="ATPase domain of HSP90 chaperone/DNA topoisomerase II/histidine kinase"/>
    <property type="match status" value="1"/>
</dbReference>
<keyword evidence="6 11" id="KW-0418">Kinase</keyword>
<dbReference type="InterPro" id="IPR036890">
    <property type="entry name" value="HATPase_C_sf"/>
</dbReference>
<comment type="caution">
    <text evidence="11">The sequence shown here is derived from an EMBL/GenBank/DDBJ whole genome shotgun (WGS) entry which is preliminary data.</text>
</comment>
<dbReference type="RefSeq" id="WP_377935223.1">
    <property type="nucleotide sequence ID" value="NZ_JBHUEA010000018.1"/>
</dbReference>
<evidence type="ECO:0000256" key="2">
    <source>
        <dbReference type="ARBA" id="ARBA00012438"/>
    </source>
</evidence>